<dbReference type="Pfam" id="PF01814">
    <property type="entry name" value="Hemerythrin"/>
    <property type="match status" value="1"/>
</dbReference>
<evidence type="ECO:0000259" key="1">
    <source>
        <dbReference type="Pfam" id="PF01814"/>
    </source>
</evidence>
<dbReference type="InterPro" id="IPR012312">
    <property type="entry name" value="Hemerythrin-like"/>
</dbReference>
<keyword evidence="3" id="KW-1185">Reference proteome</keyword>
<dbReference type="PANTHER" id="PTHR35585">
    <property type="entry name" value="HHE DOMAIN PROTEIN (AFU_ORTHOLOGUE AFUA_4G00730)"/>
    <property type="match status" value="1"/>
</dbReference>
<gene>
    <name evidence="2" type="ORF">ACFY8O_14395</name>
</gene>
<evidence type="ECO:0000313" key="2">
    <source>
        <dbReference type="EMBL" id="MFF5897106.1"/>
    </source>
</evidence>
<protein>
    <submittedName>
        <fullName evidence="2">Hemerythrin domain-containing protein</fullName>
    </submittedName>
</protein>
<organism evidence="2 3">
    <name type="scientific">Streptomyces argenteolus</name>
    <dbReference type="NCBI Taxonomy" id="67274"/>
    <lineage>
        <taxon>Bacteria</taxon>
        <taxon>Bacillati</taxon>
        <taxon>Actinomycetota</taxon>
        <taxon>Actinomycetes</taxon>
        <taxon>Kitasatosporales</taxon>
        <taxon>Streptomycetaceae</taxon>
        <taxon>Streptomyces</taxon>
    </lineage>
</organism>
<evidence type="ECO:0000313" key="3">
    <source>
        <dbReference type="Proteomes" id="UP001602322"/>
    </source>
</evidence>
<dbReference type="EMBL" id="JBIBEG010000003">
    <property type="protein sequence ID" value="MFF5897106.1"/>
    <property type="molecule type" value="Genomic_DNA"/>
</dbReference>
<reference evidence="2 3" key="1">
    <citation type="submission" date="2024-10" db="EMBL/GenBank/DDBJ databases">
        <title>The Natural Products Discovery Center: Release of the First 8490 Sequenced Strains for Exploring Actinobacteria Biosynthetic Diversity.</title>
        <authorList>
            <person name="Kalkreuter E."/>
            <person name="Kautsar S.A."/>
            <person name="Yang D."/>
            <person name="Bader C.D."/>
            <person name="Teijaro C.N."/>
            <person name="Fluegel L."/>
            <person name="Davis C.M."/>
            <person name="Simpson J.R."/>
            <person name="Lauterbach L."/>
            <person name="Steele A.D."/>
            <person name="Gui C."/>
            <person name="Meng S."/>
            <person name="Li G."/>
            <person name="Viehrig K."/>
            <person name="Ye F."/>
            <person name="Su P."/>
            <person name="Kiefer A.F."/>
            <person name="Nichols A."/>
            <person name="Cepeda A.J."/>
            <person name="Yan W."/>
            <person name="Fan B."/>
            <person name="Jiang Y."/>
            <person name="Adhikari A."/>
            <person name="Zheng C.-J."/>
            <person name="Schuster L."/>
            <person name="Cowan T.M."/>
            <person name="Smanski M.J."/>
            <person name="Chevrette M.G."/>
            <person name="De Carvalho L.P.S."/>
            <person name="Shen B."/>
        </authorList>
    </citation>
    <scope>NUCLEOTIDE SEQUENCE [LARGE SCALE GENOMIC DNA]</scope>
    <source>
        <strain evidence="2 3">NPDC012540</strain>
    </source>
</reference>
<dbReference type="RefSeq" id="WP_145805467.1">
    <property type="nucleotide sequence ID" value="NZ_JBIBEG010000003.1"/>
</dbReference>
<name>A0ABW6X6M0_9ACTN</name>
<feature type="domain" description="Hemerythrin-like" evidence="1">
    <location>
        <begin position="7"/>
        <end position="120"/>
    </location>
</feature>
<sequence length="164" mass="18735">MSEARDVVAAILEDHRTMEDLLRRMRSVEEDREAALKDFAALLIAHGEAEETEIYPALKRFRNVDSEAVEHGEEEHHEGNEALLALMEVDEVGSDEWDEKLEELATAVTHHLDEEERTILNGARENVPEERRAELGEVFLRDRRKHLKADCGSIDSVRAVVRAQ</sequence>
<dbReference type="Proteomes" id="UP001602322">
    <property type="component" value="Unassembled WGS sequence"/>
</dbReference>
<dbReference type="PANTHER" id="PTHR35585:SF1">
    <property type="entry name" value="HHE DOMAIN PROTEIN (AFU_ORTHOLOGUE AFUA_4G00730)"/>
    <property type="match status" value="1"/>
</dbReference>
<comment type="caution">
    <text evidence="2">The sequence shown here is derived from an EMBL/GenBank/DDBJ whole genome shotgun (WGS) entry which is preliminary data.</text>
</comment>
<dbReference type="Gene3D" id="1.20.120.520">
    <property type="entry name" value="nmb1532 protein domain like"/>
    <property type="match status" value="1"/>
</dbReference>
<accession>A0ABW6X6M0</accession>
<proteinExistence type="predicted"/>